<evidence type="ECO:0000256" key="1">
    <source>
        <dbReference type="SAM" id="MobiDB-lite"/>
    </source>
</evidence>
<evidence type="ECO:0008006" key="4">
    <source>
        <dbReference type="Google" id="ProtNLM"/>
    </source>
</evidence>
<dbReference type="AlphaFoldDB" id="A0A7N0TRC7"/>
<accession>A0A7N0TRC7</accession>
<evidence type="ECO:0000313" key="2">
    <source>
        <dbReference type="EnsemblPlants" id="Kaladp0043s0095.1.v1.1"/>
    </source>
</evidence>
<feature type="compositionally biased region" description="Basic and acidic residues" evidence="1">
    <location>
        <begin position="475"/>
        <end position="484"/>
    </location>
</feature>
<evidence type="ECO:0000313" key="3">
    <source>
        <dbReference type="Proteomes" id="UP000594263"/>
    </source>
</evidence>
<feature type="compositionally biased region" description="Polar residues" evidence="1">
    <location>
        <begin position="291"/>
        <end position="308"/>
    </location>
</feature>
<reference evidence="2" key="1">
    <citation type="submission" date="2021-01" db="UniProtKB">
        <authorList>
            <consortium name="EnsemblPlants"/>
        </authorList>
    </citation>
    <scope>IDENTIFICATION</scope>
</reference>
<keyword evidence="3" id="KW-1185">Reference proteome</keyword>
<protein>
    <recommendedName>
        <fullName evidence="4">TPX2 C-terminal domain-containing protein</fullName>
    </recommendedName>
</protein>
<sequence>MGEGESTTPVRSLEVSISFGRFENDLLSWEKWSSFSQNKYLEEVEKCATPGSVKEKKAYFEARNKLIAVRKAEMLNKQMEASRESSTANEIQDPCRNGVNQYDEEVIEENVFGSEVSSPDVGEHPGLETNIFACQEPGEKDVIGDLTEAEIVQQEQILKNDLNGCGTNQPFGVQTLVLGSAQANEENQIGHLSDMGSKVDVCTDAPEEVKEETILKSELSPSMLYQLKAEDAWPSESPSPIEGENVRSEYTEDIPASETVNIAVEPECDREQASISDGKSAQSQRMKRNPPRSSSREQVFPVNRQNGVENVKKVASSVPRSPQTSIPKKSKPSTAAVKSVSPSLPVSRVKKTAASAAPKSPHVAATTRSTSHSTTPALKSSLLSPSKKGADSLTSKKKSNLAGVSRKPTPATLHMSLNFGSKVSGSVSGSTSVTEPRKSLFMEKMGDKDIVKRAFHYMSTPLNSVSMDANATPKQVRDKTDVKPSKPTLQKHKDRLVKKGVEEISKKPSSISTSYNLLARHSKDDKRKEVKKVTEKAERKEAPKTRLPSNSKEVKEFHTGERRQSLTYKATAQPGLCRAHRLSISFQDKDASNSELRH</sequence>
<name>A0A7N0TRC7_KALFE</name>
<feature type="compositionally biased region" description="Basic and acidic residues" evidence="1">
    <location>
        <begin position="521"/>
        <end position="544"/>
    </location>
</feature>
<feature type="region of interest" description="Disordered" evidence="1">
    <location>
        <begin position="464"/>
        <end position="574"/>
    </location>
</feature>
<feature type="compositionally biased region" description="Low complexity" evidence="1">
    <location>
        <begin position="420"/>
        <end position="434"/>
    </location>
</feature>
<feature type="region of interest" description="Disordered" evidence="1">
    <location>
        <begin position="230"/>
        <end position="440"/>
    </location>
</feature>
<feature type="compositionally biased region" description="Polar residues" evidence="1">
    <location>
        <begin position="507"/>
        <end position="516"/>
    </location>
</feature>
<feature type="compositionally biased region" description="Basic and acidic residues" evidence="1">
    <location>
        <begin position="497"/>
        <end position="506"/>
    </location>
</feature>
<proteinExistence type="predicted"/>
<dbReference type="PANTHER" id="PTHR47286">
    <property type="entry name" value="F3I6.9 PROTEIN"/>
    <property type="match status" value="1"/>
</dbReference>
<feature type="compositionally biased region" description="Low complexity" evidence="1">
    <location>
        <begin position="352"/>
        <end position="387"/>
    </location>
</feature>
<dbReference type="PANTHER" id="PTHR47286:SF2">
    <property type="entry name" value="F3I6.9 PROTEIN"/>
    <property type="match status" value="1"/>
</dbReference>
<feature type="compositionally biased region" description="Polar residues" evidence="1">
    <location>
        <begin position="464"/>
        <end position="473"/>
    </location>
</feature>
<feature type="compositionally biased region" description="Polar residues" evidence="1">
    <location>
        <begin position="273"/>
        <end position="284"/>
    </location>
</feature>
<dbReference type="Proteomes" id="UP000594263">
    <property type="component" value="Unplaced"/>
</dbReference>
<feature type="compositionally biased region" description="Basic and acidic residues" evidence="1">
    <location>
        <begin position="552"/>
        <end position="564"/>
    </location>
</feature>
<dbReference type="Gramene" id="Kaladp0043s0095.1.v1.1">
    <property type="protein sequence ID" value="Kaladp0043s0095.1.v1.1"/>
    <property type="gene ID" value="Kaladp0043s0095.v1.1"/>
</dbReference>
<feature type="compositionally biased region" description="Polar residues" evidence="1">
    <location>
        <begin position="318"/>
        <end position="327"/>
    </location>
</feature>
<feature type="region of interest" description="Disordered" evidence="1">
    <location>
        <begin position="78"/>
        <end position="97"/>
    </location>
</feature>
<organism evidence="2 3">
    <name type="scientific">Kalanchoe fedtschenkoi</name>
    <name type="common">Lavender scallops</name>
    <name type="synonym">South American air plant</name>
    <dbReference type="NCBI Taxonomy" id="63787"/>
    <lineage>
        <taxon>Eukaryota</taxon>
        <taxon>Viridiplantae</taxon>
        <taxon>Streptophyta</taxon>
        <taxon>Embryophyta</taxon>
        <taxon>Tracheophyta</taxon>
        <taxon>Spermatophyta</taxon>
        <taxon>Magnoliopsida</taxon>
        <taxon>eudicotyledons</taxon>
        <taxon>Gunneridae</taxon>
        <taxon>Pentapetalae</taxon>
        <taxon>Saxifragales</taxon>
        <taxon>Crassulaceae</taxon>
        <taxon>Kalanchoe</taxon>
    </lineage>
</organism>
<dbReference type="EnsemblPlants" id="Kaladp0043s0095.1.v1.1">
    <property type="protein sequence ID" value="Kaladp0043s0095.1.v1.1"/>
    <property type="gene ID" value="Kaladp0043s0095.v1.1"/>
</dbReference>